<dbReference type="InterPro" id="IPR009071">
    <property type="entry name" value="HMG_box_dom"/>
</dbReference>
<dbReference type="PANTHER" id="PTHR46318:SF3">
    <property type="entry name" value="UPSTREAM BINDING TRANSCRIPTION FACTOR"/>
    <property type="match status" value="1"/>
</dbReference>
<feature type="region of interest" description="Disordered" evidence="9">
    <location>
        <begin position="537"/>
        <end position="571"/>
    </location>
</feature>
<evidence type="ECO:0000256" key="5">
    <source>
        <dbReference type="ARBA" id="ARBA00023159"/>
    </source>
</evidence>
<feature type="transmembrane region" description="Helical" evidence="10">
    <location>
        <begin position="184"/>
        <end position="201"/>
    </location>
</feature>
<feature type="compositionally biased region" description="Acidic residues" evidence="9">
    <location>
        <begin position="671"/>
        <end position="718"/>
    </location>
</feature>
<feature type="DNA-binding region" description="HMG box" evidence="8">
    <location>
        <begin position="477"/>
        <end position="544"/>
    </location>
</feature>
<keyword evidence="4 8" id="KW-0238">DNA-binding</keyword>
<evidence type="ECO:0000256" key="3">
    <source>
        <dbReference type="ARBA" id="ARBA00023015"/>
    </source>
</evidence>
<keyword evidence="5" id="KW-0010">Activator</keyword>
<dbReference type="OrthoDB" id="1919336at2759"/>
<feature type="non-terminal residue" evidence="13">
    <location>
        <position position="718"/>
    </location>
</feature>
<dbReference type="AlphaFoldDB" id="A0A7K4J487"/>
<keyword evidence="10" id="KW-0472">Membrane</keyword>
<dbReference type="PANTHER" id="PTHR46318">
    <property type="entry name" value="UPSTREAM BINDING TRANSCRIPTION FACTOR"/>
    <property type="match status" value="1"/>
</dbReference>
<evidence type="ECO:0000256" key="6">
    <source>
        <dbReference type="ARBA" id="ARBA00023163"/>
    </source>
</evidence>
<dbReference type="Pfam" id="PF14887">
    <property type="entry name" value="HMG_box_5"/>
    <property type="match status" value="1"/>
</dbReference>
<dbReference type="FunFam" id="1.10.30.10:FF:000022">
    <property type="entry name" value="nucleolar transcription factor 1 isoform X2"/>
    <property type="match status" value="1"/>
</dbReference>
<evidence type="ECO:0000256" key="11">
    <source>
        <dbReference type="SAM" id="SignalP"/>
    </source>
</evidence>
<gene>
    <name evidence="13" type="primary">Ubtf</name>
    <name evidence="13" type="ORF">GEOCAL_R11083</name>
</gene>
<feature type="region of interest" description="Disordered" evidence="9">
    <location>
        <begin position="370"/>
        <end position="408"/>
    </location>
</feature>
<organism evidence="13 14">
    <name type="scientific">Geococcyx californianus</name>
    <name type="common">Greater roadrunner</name>
    <name type="synonym">Saurothera californiana</name>
    <dbReference type="NCBI Taxonomy" id="8947"/>
    <lineage>
        <taxon>Eukaryota</taxon>
        <taxon>Metazoa</taxon>
        <taxon>Chordata</taxon>
        <taxon>Craniata</taxon>
        <taxon>Vertebrata</taxon>
        <taxon>Euteleostomi</taxon>
        <taxon>Archelosauria</taxon>
        <taxon>Archosauria</taxon>
        <taxon>Dinosauria</taxon>
        <taxon>Saurischia</taxon>
        <taxon>Theropoda</taxon>
        <taxon>Coelurosauria</taxon>
        <taxon>Aves</taxon>
        <taxon>Neognathae</taxon>
        <taxon>Neoaves</taxon>
        <taxon>Otidimorphae</taxon>
        <taxon>Cuculiformes</taxon>
        <taxon>Neomorphidae</taxon>
        <taxon>Geococcyx</taxon>
    </lineage>
</organism>
<feature type="non-terminal residue" evidence="13">
    <location>
        <position position="1"/>
    </location>
</feature>
<evidence type="ECO:0000256" key="4">
    <source>
        <dbReference type="ARBA" id="ARBA00023125"/>
    </source>
</evidence>
<dbReference type="FunFam" id="1.10.30.10:FF:000023">
    <property type="entry name" value="nucleolar transcription factor 1 isoform X2"/>
    <property type="match status" value="1"/>
</dbReference>
<dbReference type="CDD" id="cd22000">
    <property type="entry name" value="HMG-box_UBF1_rpt3"/>
    <property type="match status" value="1"/>
</dbReference>
<evidence type="ECO:0000256" key="9">
    <source>
        <dbReference type="SAM" id="MobiDB-lite"/>
    </source>
</evidence>
<protein>
    <submittedName>
        <fullName evidence="13">UBF1 factor</fullName>
    </submittedName>
</protein>
<dbReference type="PROSITE" id="PS50118">
    <property type="entry name" value="HMG_BOX_2"/>
    <property type="match status" value="6"/>
</dbReference>
<dbReference type="Pfam" id="PF09011">
    <property type="entry name" value="HMG_box_2"/>
    <property type="match status" value="1"/>
</dbReference>
<evidence type="ECO:0000256" key="10">
    <source>
        <dbReference type="SAM" id="Phobius"/>
    </source>
</evidence>
<dbReference type="Pfam" id="PF00505">
    <property type="entry name" value="HMG_box"/>
    <property type="match status" value="3"/>
</dbReference>
<name>A0A7K4J487_GEOCA</name>
<evidence type="ECO:0000313" key="14">
    <source>
        <dbReference type="Proteomes" id="UP000531151"/>
    </source>
</evidence>
<feature type="chain" id="PRO_5029615218" evidence="11">
    <location>
        <begin position="19"/>
        <end position="718"/>
    </location>
</feature>
<feature type="signal peptide" evidence="11">
    <location>
        <begin position="1"/>
        <end position="18"/>
    </location>
</feature>
<dbReference type="GO" id="GO:0003677">
    <property type="term" value="F:DNA binding"/>
    <property type="evidence" value="ECO:0007669"/>
    <property type="project" value="UniProtKB-UniRule"/>
</dbReference>
<keyword evidence="10" id="KW-1133">Transmembrane helix</keyword>
<dbReference type="Gene3D" id="1.10.30.10">
    <property type="entry name" value="High mobility group box domain"/>
    <property type="match status" value="6"/>
</dbReference>
<feature type="domain" description="HMG box" evidence="12">
    <location>
        <begin position="293"/>
        <end position="357"/>
    </location>
</feature>
<dbReference type="CDD" id="cd22003">
    <property type="entry name" value="HMG-box_UBF1_rpt6-like"/>
    <property type="match status" value="1"/>
</dbReference>
<feature type="DNA-binding region" description="HMG box" evidence="8">
    <location>
        <begin position="209"/>
        <end position="259"/>
    </location>
</feature>
<keyword evidence="2" id="KW-0677">Repeat</keyword>
<keyword evidence="10" id="KW-0812">Transmembrane</keyword>
<keyword evidence="14" id="KW-1185">Reference proteome</keyword>
<dbReference type="EMBL" id="VWPV01012078">
    <property type="protein sequence ID" value="NWH60000.1"/>
    <property type="molecule type" value="Genomic_DNA"/>
</dbReference>
<dbReference type="SUPFAM" id="SSF47095">
    <property type="entry name" value="HMG-box"/>
    <property type="match status" value="6"/>
</dbReference>
<evidence type="ECO:0000259" key="12">
    <source>
        <dbReference type="PROSITE" id="PS50118"/>
    </source>
</evidence>
<dbReference type="FunFam" id="1.10.30.10:FF:000021">
    <property type="entry name" value="nucleolar transcription factor 1 isoform X1"/>
    <property type="match status" value="1"/>
</dbReference>
<feature type="domain" description="HMG box" evidence="12">
    <location>
        <begin position="110"/>
        <end position="178"/>
    </location>
</feature>
<accession>A0A7K4J487</accession>
<evidence type="ECO:0000256" key="1">
    <source>
        <dbReference type="ARBA" id="ARBA00004123"/>
    </source>
</evidence>
<evidence type="ECO:0000256" key="2">
    <source>
        <dbReference type="ARBA" id="ARBA00022737"/>
    </source>
</evidence>
<feature type="domain" description="HMG box" evidence="12">
    <location>
        <begin position="402"/>
        <end position="470"/>
    </location>
</feature>
<feature type="DNA-binding region" description="HMG box" evidence="8">
    <location>
        <begin position="563"/>
        <end position="629"/>
    </location>
</feature>
<dbReference type="CDD" id="cd21998">
    <property type="entry name" value="HMG-box_UBF1_rpt1-like"/>
    <property type="match status" value="1"/>
</dbReference>
<feature type="region of interest" description="Disordered" evidence="9">
    <location>
        <begin position="632"/>
        <end position="718"/>
    </location>
</feature>
<dbReference type="Proteomes" id="UP000531151">
    <property type="component" value="Unassembled WGS sequence"/>
</dbReference>
<dbReference type="InterPro" id="IPR036910">
    <property type="entry name" value="HMG_box_dom_sf"/>
</dbReference>
<feature type="domain" description="HMG box" evidence="12">
    <location>
        <begin position="209"/>
        <end position="259"/>
    </location>
</feature>
<dbReference type="SMART" id="SM00398">
    <property type="entry name" value="HMG"/>
    <property type="match status" value="6"/>
</dbReference>
<keyword evidence="6" id="KW-0804">Transcription</keyword>
<feature type="DNA-binding region" description="HMG box" evidence="8">
    <location>
        <begin position="110"/>
        <end position="178"/>
    </location>
</feature>
<dbReference type="InterPro" id="IPR051762">
    <property type="entry name" value="UBF1"/>
</dbReference>
<evidence type="ECO:0000256" key="8">
    <source>
        <dbReference type="PROSITE-ProRule" id="PRU00267"/>
    </source>
</evidence>
<sequence length="718" mass="84321">GRAACPLWLLSLFPCCSDRWSQEDMLTLLECMKNNLPSNDGSKFKTTESHLDWEKVAFKDFSGEMCKMKWMEISNEVRKFRTLTELIMDAEEHVKNPYKGKKLKKHPDFPKKPLTPYFRFFMEKRAKYAKLHPEMSNLDLTKILSKKYKELPEKKKMKYIQDFQREKQEFERNLARFRCRWDKTLGSTIFALFFSFFFFFLDFTPLPSPLALGFQATTKEVKESLGKQWSQLSDKKRLKWIHKALEQRKEYEEIMRDYIQKHPELNISEEGITRSTLTKAERQLKDKFDGRPTKPPPNSYSLYCAELMANMKDVPSTERMVLCSQQWKLLSQKEKDAYHKKCDQKKKDYEIELLRFLESLPEEEQQRVLGEEKMLGSNRKGATSPASKKSSPETGKASSEKPKRPISAMFIFSEEKRKQLQEERPELSESELTRLLARMWNDLSEKKKAKYKAREAAMKAQSEKKHGSDKEERGKLPESPKTAEEIWQQSVIGDYLARFKNDRGKALKAMEATWNNMEKKEKLMWIKKAAEDQKRYERELSEMRAPPCSTNSTKKMKFQGEPKKPPMNGYQKFSQELLSNGELNHLPLKERMVEIGSRWQRISQGQKDHYKKLAEEQQKQYKVHLEIWLKSLSPQERAAYKEHTSNKRKNIGKIRGPNPKMKPTMQSKSESEDDDDEEEEEEDDDEDEDDDDDNGDSSEEGGDSSESSSEEESEDGDE</sequence>
<feature type="domain" description="HMG box" evidence="12">
    <location>
        <begin position="563"/>
        <end position="629"/>
    </location>
</feature>
<dbReference type="CDD" id="cd22001">
    <property type="entry name" value="HMG-box_UBF1_rpt4"/>
    <property type="match status" value="1"/>
</dbReference>
<feature type="compositionally biased region" description="Polar residues" evidence="9">
    <location>
        <begin position="380"/>
        <end position="397"/>
    </location>
</feature>
<keyword evidence="11" id="KW-0732">Signal</keyword>
<feature type="domain" description="HMG box" evidence="12">
    <location>
        <begin position="477"/>
        <end position="544"/>
    </location>
</feature>
<feature type="DNA-binding region" description="HMG box" evidence="8">
    <location>
        <begin position="293"/>
        <end position="357"/>
    </location>
</feature>
<keyword evidence="7 8" id="KW-0539">Nucleus</keyword>
<comment type="caution">
    <text evidence="13">The sequence shown here is derived from an EMBL/GenBank/DDBJ whole genome shotgun (WGS) entry which is preliminary data.</text>
</comment>
<dbReference type="CDD" id="cd22002">
    <property type="entry name" value="HMG-box_UBF1_rpt5"/>
    <property type="match status" value="1"/>
</dbReference>
<feature type="DNA-binding region" description="HMG box" evidence="8">
    <location>
        <begin position="402"/>
        <end position="470"/>
    </location>
</feature>
<evidence type="ECO:0000256" key="7">
    <source>
        <dbReference type="ARBA" id="ARBA00023242"/>
    </source>
</evidence>
<dbReference type="GO" id="GO:0005634">
    <property type="term" value="C:nucleus"/>
    <property type="evidence" value="ECO:0007669"/>
    <property type="project" value="UniProtKB-SubCell"/>
</dbReference>
<reference evidence="13 14" key="1">
    <citation type="submission" date="2019-09" db="EMBL/GenBank/DDBJ databases">
        <title>Bird 10,000 Genomes (B10K) Project - Family phase.</title>
        <authorList>
            <person name="Zhang G."/>
        </authorList>
    </citation>
    <scope>NUCLEOTIDE SEQUENCE [LARGE SCALE GENOMIC DNA]</scope>
    <source>
        <strain evidence="13">B10K-CU-031-07</strain>
        <tissue evidence="13">Muscle</tissue>
    </source>
</reference>
<feature type="compositionally biased region" description="Basic and acidic residues" evidence="9">
    <location>
        <begin position="452"/>
        <end position="484"/>
    </location>
</feature>
<feature type="region of interest" description="Disordered" evidence="9">
    <location>
        <begin position="447"/>
        <end position="484"/>
    </location>
</feature>
<evidence type="ECO:0000313" key="13">
    <source>
        <dbReference type="EMBL" id="NWH60000.1"/>
    </source>
</evidence>
<comment type="subcellular location">
    <subcellularLocation>
        <location evidence="1">Nucleus</location>
    </subcellularLocation>
</comment>
<proteinExistence type="predicted"/>
<dbReference type="InterPro" id="IPR029215">
    <property type="entry name" value="HMG_box_5"/>
</dbReference>
<keyword evidence="3" id="KW-0805">Transcription regulation</keyword>